<name>A0A8J3IEP7_9CHLR</name>
<dbReference type="RefSeq" id="WP_220204753.1">
    <property type="nucleotide sequence ID" value="NZ_BNJK01000001.1"/>
</dbReference>
<dbReference type="EMBL" id="BNJK01000001">
    <property type="protein sequence ID" value="GHO93989.1"/>
    <property type="molecule type" value="Genomic_DNA"/>
</dbReference>
<dbReference type="InterPro" id="IPR000182">
    <property type="entry name" value="GNAT_dom"/>
</dbReference>
<dbReference type="PANTHER" id="PTHR47237:SF2">
    <property type="entry name" value="BLL4206 PROTEIN"/>
    <property type="match status" value="1"/>
</dbReference>
<dbReference type="CDD" id="cd04301">
    <property type="entry name" value="NAT_SF"/>
    <property type="match status" value="1"/>
</dbReference>
<organism evidence="2 3">
    <name type="scientific">Reticulibacter mediterranei</name>
    <dbReference type="NCBI Taxonomy" id="2778369"/>
    <lineage>
        <taxon>Bacteria</taxon>
        <taxon>Bacillati</taxon>
        <taxon>Chloroflexota</taxon>
        <taxon>Ktedonobacteria</taxon>
        <taxon>Ktedonobacterales</taxon>
        <taxon>Reticulibacteraceae</taxon>
        <taxon>Reticulibacter</taxon>
    </lineage>
</organism>
<feature type="domain" description="N-acetyltransferase" evidence="1">
    <location>
        <begin position="3"/>
        <end position="138"/>
    </location>
</feature>
<dbReference type="PANTHER" id="PTHR47237">
    <property type="entry name" value="SLL0310 PROTEIN"/>
    <property type="match status" value="1"/>
</dbReference>
<evidence type="ECO:0000259" key="1">
    <source>
        <dbReference type="PROSITE" id="PS51186"/>
    </source>
</evidence>
<dbReference type="Proteomes" id="UP000597444">
    <property type="component" value="Unassembled WGS sequence"/>
</dbReference>
<evidence type="ECO:0000313" key="3">
    <source>
        <dbReference type="Proteomes" id="UP000597444"/>
    </source>
</evidence>
<sequence>MQLTFRTITEQDIPVASELLLAAYGGPTSSLPRCLPLLPNDWLFALSNDKPIGMGGATHYGPFSFIGLMGVSPTAQRRGIGRAIMEELLRRIEAHGCPTVLLDASKDGARLYPRLGFVEDDGAMLLQRDNILEIMPPQNEAINQLQASDLPELVAFDAAYFGAARGHVLASYLADDPQRAFIARDPGGSITGFLIAQEDMLGPWMATNVEVAEQLLSRAQALPFAGAPRAIIPVSNEAGMRLLHRYGFREQRTLAHMRLGPSVPGRDRRHIYGQASFAIS</sequence>
<protein>
    <submittedName>
        <fullName evidence="2">GNAT family N-acetyltransferase</fullName>
    </submittedName>
</protein>
<evidence type="ECO:0000313" key="2">
    <source>
        <dbReference type="EMBL" id="GHO93989.1"/>
    </source>
</evidence>
<gene>
    <name evidence="2" type="ORF">KSF_040370</name>
</gene>
<dbReference type="Gene3D" id="3.40.630.90">
    <property type="match status" value="1"/>
</dbReference>
<dbReference type="Pfam" id="PF00583">
    <property type="entry name" value="Acetyltransf_1"/>
    <property type="match status" value="1"/>
</dbReference>
<proteinExistence type="predicted"/>
<dbReference type="GO" id="GO:0016747">
    <property type="term" value="F:acyltransferase activity, transferring groups other than amino-acyl groups"/>
    <property type="evidence" value="ECO:0007669"/>
    <property type="project" value="InterPro"/>
</dbReference>
<dbReference type="SUPFAM" id="SSF55729">
    <property type="entry name" value="Acyl-CoA N-acyltransferases (Nat)"/>
    <property type="match status" value="1"/>
</dbReference>
<dbReference type="InterPro" id="IPR041496">
    <property type="entry name" value="YitH/HolE_GNAT"/>
</dbReference>
<dbReference type="InterPro" id="IPR052729">
    <property type="entry name" value="Acyl/Acetyltrans_Enzymes"/>
</dbReference>
<comment type="caution">
    <text evidence="2">The sequence shown here is derived from an EMBL/GenBank/DDBJ whole genome shotgun (WGS) entry which is preliminary data.</text>
</comment>
<dbReference type="Pfam" id="PF18014">
    <property type="entry name" value="Acetyltransf_18"/>
    <property type="match status" value="1"/>
</dbReference>
<dbReference type="PROSITE" id="PS51186">
    <property type="entry name" value="GNAT"/>
    <property type="match status" value="1"/>
</dbReference>
<dbReference type="Gene3D" id="3.40.630.30">
    <property type="match status" value="1"/>
</dbReference>
<reference evidence="2" key="1">
    <citation type="submission" date="2020-10" db="EMBL/GenBank/DDBJ databases">
        <title>Taxonomic study of unclassified bacteria belonging to the class Ktedonobacteria.</title>
        <authorList>
            <person name="Yabe S."/>
            <person name="Wang C.M."/>
            <person name="Zheng Y."/>
            <person name="Sakai Y."/>
            <person name="Cavaletti L."/>
            <person name="Monciardini P."/>
            <person name="Donadio S."/>
        </authorList>
    </citation>
    <scope>NUCLEOTIDE SEQUENCE</scope>
    <source>
        <strain evidence="2">ID150040</strain>
    </source>
</reference>
<keyword evidence="3" id="KW-1185">Reference proteome</keyword>
<dbReference type="AlphaFoldDB" id="A0A8J3IEP7"/>
<accession>A0A8J3IEP7</accession>
<dbReference type="InterPro" id="IPR016181">
    <property type="entry name" value="Acyl_CoA_acyltransferase"/>
</dbReference>